<dbReference type="SUPFAM" id="SSF52129">
    <property type="entry name" value="Caspase-like"/>
    <property type="match status" value="1"/>
</dbReference>
<gene>
    <name evidence="3" type="ORF">A6A04_19415</name>
</gene>
<dbReference type="InterPro" id="IPR029030">
    <property type="entry name" value="Caspase-like_dom_sf"/>
</dbReference>
<feature type="region of interest" description="Disordered" evidence="1">
    <location>
        <begin position="205"/>
        <end position="225"/>
    </location>
</feature>
<keyword evidence="4" id="KW-1185">Reference proteome</keyword>
<dbReference type="GO" id="GO:0005737">
    <property type="term" value="C:cytoplasm"/>
    <property type="evidence" value="ECO:0007669"/>
    <property type="project" value="TreeGrafter"/>
</dbReference>
<dbReference type="Proteomes" id="UP000078428">
    <property type="component" value="Unassembled WGS sequence"/>
</dbReference>
<dbReference type="PANTHER" id="PTHR48104:SF30">
    <property type="entry name" value="METACASPASE-1"/>
    <property type="match status" value="1"/>
</dbReference>
<comment type="caution">
    <text evidence="3">The sequence shown here is derived from an EMBL/GenBank/DDBJ whole genome shotgun (WGS) entry which is preliminary data.</text>
</comment>
<evidence type="ECO:0000256" key="1">
    <source>
        <dbReference type="SAM" id="MobiDB-lite"/>
    </source>
</evidence>
<sequence length="692" mass="73406">MSLITLVALPNEAEAGTKRALLVGVSGYKAPVSALRGPGNDVVLMRQVLPRLGYASANIKVLSDAVPDGGIPTRAAIMAELSRLTAASTEGDEVMVLIAGHGTRQPAKPEDIGLRSVDGLDAIVLPIDIGQWDGAGGTVTNAISNFEIREWLEKLRSRGVFVWLIFDACHSANMTRSALPDDVRFRGVSPETLNIPRSAMEAAQARAPRQRGGTAESSPPMGLDLTRGTKKGDFVAFFAAQSEEEAPERALPPAQSGNKTHGLLTYSIAQAITLNPGASFAQVGQQLLQLYAVAENPHPTPLLTGTGLSRAISGGQTEGKPQWLVQRKDDGKLVLAAGAFHMLTQGTVLALLPNAIAKDKSVIGYAEIATVDGTTSILRPIAYGGKAAPAVSALPEDFSARLVEPRPDLLLHVGRPVLAEGQAGAAIMRQVIAELEISPGRNTQLRWSAPGEANNIRLVVDAGRLWFVSSESELIREGPGQTISVGLDKPIDKLLPLVRDTLAQMGKAINLTRLAAQGYGSGLASANAQVTITSNGRPVRLNDGVVPRVGNGDRLDITLENTGNRPVDFTVLQITPQFGVNVVFPMDGEHNRIDAHGRKRLGARGFQIKGAPGAQAGVERLLVIAVEAEDGAALNDFSFLAQPEVPKTRSDSSFMGRLLMETGFGIPSTRGGSEGQSMDKTWLRVFSWKEQP</sequence>
<dbReference type="Gene3D" id="3.40.50.1460">
    <property type="match status" value="1"/>
</dbReference>
<dbReference type="AlphaFoldDB" id="A0A178MLR5"/>
<reference evidence="3 4" key="1">
    <citation type="submission" date="2016-04" db="EMBL/GenBank/DDBJ databases">
        <title>Draft genome sequence of freshwater magnetotactic bacteria Magnetospirillum marisnigri SP-1 and Magnetospirillum moscoviense BB-1.</title>
        <authorList>
            <person name="Koziaeva V."/>
            <person name="Dziuba M.V."/>
            <person name="Ivanov T.M."/>
            <person name="Kuznetsov B."/>
            <person name="Grouzdev D.S."/>
        </authorList>
    </citation>
    <scope>NUCLEOTIDE SEQUENCE [LARGE SCALE GENOMIC DNA]</scope>
    <source>
        <strain evidence="3 4">SP-1</strain>
    </source>
</reference>
<evidence type="ECO:0000313" key="3">
    <source>
        <dbReference type="EMBL" id="OAN49453.1"/>
    </source>
</evidence>
<protein>
    <recommendedName>
        <fullName evidence="2">Peptidase C14 caspase domain-containing protein</fullName>
    </recommendedName>
</protein>
<evidence type="ECO:0000259" key="2">
    <source>
        <dbReference type="Pfam" id="PF00656"/>
    </source>
</evidence>
<feature type="compositionally biased region" description="Low complexity" evidence="1">
    <location>
        <begin position="205"/>
        <end position="215"/>
    </location>
</feature>
<dbReference type="PANTHER" id="PTHR48104">
    <property type="entry name" value="METACASPASE-4"/>
    <property type="match status" value="1"/>
</dbReference>
<accession>A0A178MLR5</accession>
<dbReference type="GO" id="GO:0006508">
    <property type="term" value="P:proteolysis"/>
    <property type="evidence" value="ECO:0007669"/>
    <property type="project" value="InterPro"/>
</dbReference>
<dbReference type="EMBL" id="LWQT01000063">
    <property type="protein sequence ID" value="OAN49453.1"/>
    <property type="molecule type" value="Genomic_DNA"/>
</dbReference>
<proteinExistence type="predicted"/>
<feature type="domain" description="Peptidase C14 caspase" evidence="2">
    <location>
        <begin position="18"/>
        <end position="273"/>
    </location>
</feature>
<dbReference type="STRING" id="1285242.A6A04_19415"/>
<dbReference type="Pfam" id="PF00656">
    <property type="entry name" value="Peptidase_C14"/>
    <property type="match status" value="1"/>
</dbReference>
<dbReference type="GO" id="GO:0004197">
    <property type="term" value="F:cysteine-type endopeptidase activity"/>
    <property type="evidence" value="ECO:0007669"/>
    <property type="project" value="InterPro"/>
</dbReference>
<organism evidence="3 4">
    <name type="scientific">Paramagnetospirillum marisnigri</name>
    <dbReference type="NCBI Taxonomy" id="1285242"/>
    <lineage>
        <taxon>Bacteria</taxon>
        <taxon>Pseudomonadati</taxon>
        <taxon>Pseudomonadota</taxon>
        <taxon>Alphaproteobacteria</taxon>
        <taxon>Rhodospirillales</taxon>
        <taxon>Magnetospirillaceae</taxon>
        <taxon>Paramagnetospirillum</taxon>
    </lineage>
</organism>
<dbReference type="InterPro" id="IPR050452">
    <property type="entry name" value="Metacaspase"/>
</dbReference>
<evidence type="ECO:0000313" key="4">
    <source>
        <dbReference type="Proteomes" id="UP000078428"/>
    </source>
</evidence>
<name>A0A178MLR5_9PROT</name>
<dbReference type="InterPro" id="IPR011600">
    <property type="entry name" value="Pept_C14_caspase"/>
</dbReference>